<keyword evidence="7" id="KW-1015">Disulfide bond</keyword>
<evidence type="ECO:0000256" key="2">
    <source>
        <dbReference type="ARBA" id="ARBA00022525"/>
    </source>
</evidence>
<evidence type="ECO:0000313" key="14">
    <source>
        <dbReference type="Proteomes" id="UP001217582"/>
    </source>
</evidence>
<dbReference type="AlphaFoldDB" id="A0AAJ5Z2F5"/>
<evidence type="ECO:0000256" key="4">
    <source>
        <dbReference type="ARBA" id="ARBA00022801"/>
    </source>
</evidence>
<comment type="similarity">
    <text evidence="8">Belongs to the AB hydrolase superfamily. Lipase family. Class 3 subfamily.</text>
</comment>
<sequence>MLLNRIALFAASCAALVSAGPLNFHAGSSKDQPVPNNWNTKEISQAAGLVQQTYCDRSTTKPGLKIGDSTLLFTAGNGDHRQRFNVYHSESLGIAVAIEGTNLTAITSDLHDVKGLPVLPHPRYRSYYPEGTRVMHGFQEAYVDIMDDMVRAIEKYKKEKNEKRVTIIGHSLGAAMGLLAAMDVELRLNDGICKTYLFGLPRVGNPTFAGFVDEKIGHKFYSVINGQDWVPAVPPRALGYQHPSNYLWIYPGNSTNAKIYPGQENVHGILTVPRAPNFYDHQGVYFHTQIGASFGQCPAKVGNM</sequence>
<accession>A0AAJ5Z2F5</accession>
<dbReference type="InterPro" id="IPR029058">
    <property type="entry name" value="AB_hydrolase_fold"/>
</dbReference>
<dbReference type="Proteomes" id="UP001217582">
    <property type="component" value="Chromosome 1"/>
</dbReference>
<dbReference type="GO" id="GO:0016787">
    <property type="term" value="F:hydrolase activity"/>
    <property type="evidence" value="ECO:0007669"/>
    <property type="project" value="UniProtKB-KW"/>
</dbReference>
<evidence type="ECO:0000256" key="5">
    <source>
        <dbReference type="ARBA" id="ARBA00022963"/>
    </source>
</evidence>
<feature type="domain" description="Fungal lipase-type" evidence="12">
    <location>
        <begin position="124"/>
        <end position="236"/>
    </location>
</feature>
<evidence type="ECO:0000259" key="12">
    <source>
        <dbReference type="Pfam" id="PF01764"/>
    </source>
</evidence>
<comment type="catalytic activity">
    <reaction evidence="9">
        <text>a diacylglycerol + H2O = a monoacylglycerol + a fatty acid + H(+)</text>
        <dbReference type="Rhea" id="RHEA:32731"/>
        <dbReference type="ChEBI" id="CHEBI:15377"/>
        <dbReference type="ChEBI" id="CHEBI:15378"/>
        <dbReference type="ChEBI" id="CHEBI:17408"/>
        <dbReference type="ChEBI" id="CHEBI:18035"/>
        <dbReference type="ChEBI" id="CHEBI:28868"/>
    </reaction>
</comment>
<dbReference type="GO" id="GO:0016042">
    <property type="term" value="P:lipid catabolic process"/>
    <property type="evidence" value="ECO:0007669"/>
    <property type="project" value="UniProtKB-KW"/>
</dbReference>
<keyword evidence="5" id="KW-0442">Lipid degradation</keyword>
<protein>
    <recommendedName>
        <fullName evidence="12">Fungal lipase-type domain-containing protein</fullName>
    </recommendedName>
</protein>
<feature type="chain" id="PRO_5042529787" description="Fungal lipase-type domain-containing protein" evidence="11">
    <location>
        <begin position="20"/>
        <end position="304"/>
    </location>
</feature>
<name>A0AAJ5Z2F5_9BASI</name>
<dbReference type="PANTHER" id="PTHR45856:SF11">
    <property type="entry name" value="FUNGAL LIPASE-LIKE DOMAIN-CONTAINING PROTEIN"/>
    <property type="match status" value="1"/>
</dbReference>
<dbReference type="InterPro" id="IPR051218">
    <property type="entry name" value="Sec_MonoDiacylglyc_Lipase"/>
</dbReference>
<proteinExistence type="inferred from homology"/>
<evidence type="ECO:0000256" key="8">
    <source>
        <dbReference type="ARBA" id="ARBA00043996"/>
    </source>
</evidence>
<dbReference type="PANTHER" id="PTHR45856">
    <property type="entry name" value="ALPHA/BETA-HYDROLASES SUPERFAMILY PROTEIN"/>
    <property type="match status" value="1"/>
</dbReference>
<dbReference type="CDD" id="cd00519">
    <property type="entry name" value="Lipase_3"/>
    <property type="match status" value="1"/>
</dbReference>
<keyword evidence="3 11" id="KW-0732">Signal</keyword>
<keyword evidence="4" id="KW-0378">Hydrolase</keyword>
<evidence type="ECO:0000313" key="13">
    <source>
        <dbReference type="EMBL" id="WFD14704.1"/>
    </source>
</evidence>
<dbReference type="EMBL" id="CP119916">
    <property type="protein sequence ID" value="WFD14704.1"/>
    <property type="molecule type" value="Genomic_DNA"/>
</dbReference>
<evidence type="ECO:0000256" key="1">
    <source>
        <dbReference type="ARBA" id="ARBA00004613"/>
    </source>
</evidence>
<gene>
    <name evidence="13" type="ORF">MARU1_000710</name>
</gene>
<evidence type="ECO:0000256" key="10">
    <source>
        <dbReference type="ARBA" id="ARBA00048461"/>
    </source>
</evidence>
<keyword evidence="6" id="KW-0443">Lipid metabolism</keyword>
<comment type="catalytic activity">
    <reaction evidence="10">
        <text>a monoacylglycerol + H2O = glycerol + a fatty acid + H(+)</text>
        <dbReference type="Rhea" id="RHEA:15245"/>
        <dbReference type="ChEBI" id="CHEBI:15377"/>
        <dbReference type="ChEBI" id="CHEBI:15378"/>
        <dbReference type="ChEBI" id="CHEBI:17408"/>
        <dbReference type="ChEBI" id="CHEBI:17754"/>
        <dbReference type="ChEBI" id="CHEBI:28868"/>
    </reaction>
</comment>
<reference evidence="13 14" key="1">
    <citation type="submission" date="2023-03" db="EMBL/GenBank/DDBJ databases">
        <title>Mating type loci evolution in Malassezia.</title>
        <authorList>
            <person name="Coelho M.A."/>
        </authorList>
    </citation>
    <scope>NUCLEOTIDE SEQUENCE [LARGE SCALE GENOMIC DNA]</scope>
    <source>
        <strain evidence="13 14">CBS 13387</strain>
    </source>
</reference>
<evidence type="ECO:0000256" key="9">
    <source>
        <dbReference type="ARBA" id="ARBA00047591"/>
    </source>
</evidence>
<organism evidence="13 14">
    <name type="scientific">Malassezia arunalokei</name>
    <dbReference type="NCBI Taxonomy" id="1514897"/>
    <lineage>
        <taxon>Eukaryota</taxon>
        <taxon>Fungi</taxon>
        <taxon>Dikarya</taxon>
        <taxon>Basidiomycota</taxon>
        <taxon>Ustilaginomycotina</taxon>
        <taxon>Malasseziomycetes</taxon>
        <taxon>Malasseziales</taxon>
        <taxon>Malasseziaceae</taxon>
        <taxon>Malassezia</taxon>
    </lineage>
</organism>
<dbReference type="SUPFAM" id="SSF53474">
    <property type="entry name" value="alpha/beta-Hydrolases"/>
    <property type="match status" value="1"/>
</dbReference>
<evidence type="ECO:0000256" key="7">
    <source>
        <dbReference type="ARBA" id="ARBA00023157"/>
    </source>
</evidence>
<dbReference type="InterPro" id="IPR002921">
    <property type="entry name" value="Fungal_lipase-type"/>
</dbReference>
<keyword evidence="2" id="KW-0964">Secreted</keyword>
<evidence type="ECO:0000256" key="6">
    <source>
        <dbReference type="ARBA" id="ARBA00023098"/>
    </source>
</evidence>
<comment type="subcellular location">
    <subcellularLocation>
        <location evidence="1">Secreted</location>
    </subcellularLocation>
</comment>
<dbReference type="Pfam" id="PF01764">
    <property type="entry name" value="Lipase_3"/>
    <property type="match status" value="1"/>
</dbReference>
<dbReference type="GO" id="GO:0005576">
    <property type="term" value="C:extracellular region"/>
    <property type="evidence" value="ECO:0007669"/>
    <property type="project" value="UniProtKB-SubCell"/>
</dbReference>
<dbReference type="Gene3D" id="3.40.50.1820">
    <property type="entry name" value="alpha/beta hydrolase"/>
    <property type="match status" value="1"/>
</dbReference>
<evidence type="ECO:0000256" key="3">
    <source>
        <dbReference type="ARBA" id="ARBA00022729"/>
    </source>
</evidence>
<keyword evidence="14" id="KW-1185">Reference proteome</keyword>
<evidence type="ECO:0000256" key="11">
    <source>
        <dbReference type="SAM" id="SignalP"/>
    </source>
</evidence>
<feature type="signal peptide" evidence="11">
    <location>
        <begin position="1"/>
        <end position="19"/>
    </location>
</feature>